<gene>
    <name evidence="4" type="ORF">HAPAU_04230</name>
</gene>
<keyword evidence="5" id="KW-1185">Reference proteome</keyword>
<keyword evidence="1" id="KW-1133">Transmembrane helix</keyword>
<dbReference type="RefSeq" id="WP_066378903.1">
    <property type="nucleotide sequence ID" value="NZ_LTAZ01000001.1"/>
</dbReference>
<accession>A0A151AJL4</accession>
<sequence>MSEGSHKRPWLAAFFAVLVPGAGHVYLRAWFRALLWFWMVVLSFVLFVPEELVDGVTTFDDAMALSAQLPAEAQIALFVVIGFSAADAYWQATQTRQREIGQRCPNCGHELDDLELDFCHWCTEPLTTEPGSADAELEDATSR</sequence>
<reference evidence="4 5" key="1">
    <citation type="submission" date="2016-02" db="EMBL/GenBank/DDBJ databases">
        <title>Genome sequence of Halalkalicoccus paucihalophilus DSM 24557.</title>
        <authorList>
            <person name="Poehlein A."/>
            <person name="Daniel R."/>
        </authorList>
    </citation>
    <scope>NUCLEOTIDE SEQUENCE [LARGE SCALE GENOMIC DNA]</scope>
    <source>
        <strain evidence="4 5">DSM 24557</strain>
    </source>
</reference>
<dbReference type="EMBL" id="LTAZ01000001">
    <property type="protein sequence ID" value="KYH27755.1"/>
    <property type="molecule type" value="Genomic_DNA"/>
</dbReference>
<dbReference type="OrthoDB" id="204947at2157"/>
<dbReference type="Proteomes" id="UP000075321">
    <property type="component" value="Unassembled WGS sequence"/>
</dbReference>
<dbReference type="PATRIC" id="fig|1008153.3.peg.427"/>
<feature type="transmembrane region" description="Helical" evidence="1">
    <location>
        <begin position="12"/>
        <end position="27"/>
    </location>
</feature>
<dbReference type="AlphaFoldDB" id="A0A151AJL4"/>
<evidence type="ECO:0000256" key="1">
    <source>
        <dbReference type="SAM" id="Phobius"/>
    </source>
</evidence>
<keyword evidence="1" id="KW-0472">Membrane</keyword>
<organism evidence="4 5">
    <name type="scientific">Halalkalicoccus paucihalophilus</name>
    <dbReference type="NCBI Taxonomy" id="1008153"/>
    <lineage>
        <taxon>Archaea</taxon>
        <taxon>Methanobacteriati</taxon>
        <taxon>Methanobacteriota</taxon>
        <taxon>Stenosarchaea group</taxon>
        <taxon>Halobacteria</taxon>
        <taxon>Halobacteriales</taxon>
        <taxon>Halococcaceae</taxon>
        <taxon>Halalkalicoccus</taxon>
    </lineage>
</organism>
<comment type="caution">
    <text evidence="4">The sequence shown here is derived from an EMBL/GenBank/DDBJ whole genome shotgun (WGS) entry which is preliminary data.</text>
</comment>
<protein>
    <recommendedName>
        <fullName evidence="6">Zinc ribbon domain-containing protein</fullName>
    </recommendedName>
</protein>
<evidence type="ECO:0000259" key="2">
    <source>
        <dbReference type="Pfam" id="PF20382"/>
    </source>
</evidence>
<dbReference type="InterPro" id="IPR046499">
    <property type="entry name" value="DUF6677"/>
</dbReference>
<evidence type="ECO:0008006" key="6">
    <source>
        <dbReference type="Google" id="ProtNLM"/>
    </source>
</evidence>
<feature type="transmembrane region" description="Helical" evidence="1">
    <location>
        <begin position="34"/>
        <end position="53"/>
    </location>
</feature>
<evidence type="ECO:0000313" key="5">
    <source>
        <dbReference type="Proteomes" id="UP000075321"/>
    </source>
</evidence>
<dbReference type="Pfam" id="PF20382">
    <property type="entry name" value="DUF6677"/>
    <property type="match status" value="1"/>
</dbReference>
<proteinExistence type="predicted"/>
<keyword evidence="1" id="KW-0812">Transmembrane</keyword>
<feature type="transmembrane region" description="Helical" evidence="1">
    <location>
        <begin position="73"/>
        <end position="90"/>
    </location>
</feature>
<dbReference type="Pfam" id="PF24460">
    <property type="entry name" value="DUF7575"/>
    <property type="match status" value="1"/>
</dbReference>
<feature type="domain" description="DUF7575" evidence="3">
    <location>
        <begin position="101"/>
        <end position="126"/>
    </location>
</feature>
<evidence type="ECO:0000313" key="4">
    <source>
        <dbReference type="EMBL" id="KYH27755.1"/>
    </source>
</evidence>
<evidence type="ECO:0000259" key="3">
    <source>
        <dbReference type="Pfam" id="PF24460"/>
    </source>
</evidence>
<dbReference type="InterPro" id="IPR055997">
    <property type="entry name" value="DUF7575"/>
</dbReference>
<feature type="domain" description="DUF6677" evidence="2">
    <location>
        <begin position="12"/>
        <end position="46"/>
    </location>
</feature>
<name>A0A151AJL4_9EURY</name>